<protein>
    <submittedName>
        <fullName evidence="10">Nuclear egress membrane protein</fullName>
    </submittedName>
</protein>
<accession>A0A5P9JR00</accession>
<evidence type="ECO:0000256" key="4">
    <source>
        <dbReference type="ARBA" id="ARBA00022870"/>
    </source>
</evidence>
<name>A0A5P9JR00_9ALPH</name>
<organism evidence="10 11">
    <name type="scientific">Psittacid alphaherpesvirus 5</name>
    <dbReference type="NCBI Taxonomy" id="2972693"/>
    <lineage>
        <taxon>Viruses</taxon>
        <taxon>Duplodnaviria</taxon>
        <taxon>Heunggongvirae</taxon>
        <taxon>Peploviricota</taxon>
        <taxon>Herviviricetes</taxon>
        <taxon>Herpesvirales</taxon>
        <taxon>Orthoherpesviridae</taxon>
        <taxon>Alphaherpesvirinae</taxon>
        <taxon>Iltovirus</taxon>
        <taxon>Iltovirus psittacidalpha5</taxon>
    </lineage>
</organism>
<evidence type="ECO:0000313" key="10">
    <source>
        <dbReference type="EMBL" id="QFU14571.1"/>
    </source>
</evidence>
<proteinExistence type="predicted"/>
<evidence type="ECO:0000256" key="7">
    <source>
        <dbReference type="ARBA" id="ARBA00023136"/>
    </source>
</evidence>
<dbReference type="Proteomes" id="UP001162227">
    <property type="component" value="Segment"/>
</dbReference>
<evidence type="ECO:0000256" key="9">
    <source>
        <dbReference type="SAM" id="Phobius"/>
    </source>
</evidence>
<keyword evidence="5" id="KW-0426">Late protein</keyword>
<evidence type="ECO:0000256" key="2">
    <source>
        <dbReference type="ARBA" id="ARBA00022562"/>
    </source>
</evidence>
<dbReference type="EMBL" id="MK955929">
    <property type="protein sequence ID" value="QFU14571.1"/>
    <property type="molecule type" value="Genomic_DNA"/>
</dbReference>
<dbReference type="GO" id="GO:0044201">
    <property type="term" value="C:host cell nuclear inner membrane"/>
    <property type="evidence" value="ECO:0007669"/>
    <property type="project" value="UniProtKB-SubCell"/>
</dbReference>
<evidence type="ECO:0000313" key="11">
    <source>
        <dbReference type="Proteomes" id="UP001162227"/>
    </source>
</evidence>
<keyword evidence="11" id="KW-1185">Reference proteome</keyword>
<keyword evidence="7 9" id="KW-0472">Membrane</keyword>
<evidence type="ECO:0000256" key="3">
    <source>
        <dbReference type="ARBA" id="ARBA00022692"/>
    </source>
</evidence>
<keyword evidence="2" id="KW-1048">Host nucleus</keyword>
<keyword evidence="1" id="KW-0597">Phosphoprotein</keyword>
<feature type="transmembrane region" description="Helical" evidence="9">
    <location>
        <begin position="249"/>
        <end position="269"/>
    </location>
</feature>
<keyword evidence="4" id="KW-1043">Host membrane</keyword>
<evidence type="ECO:0000256" key="5">
    <source>
        <dbReference type="ARBA" id="ARBA00022921"/>
    </source>
</evidence>
<reference evidence="10" key="1">
    <citation type="journal article" date="2019" name="Vet. Microbiol.">
        <title>Molecular and microscopic characterisation of a novel pathogenic herpesvirus from Indian ringneck parrots (Psittacula krameri).</title>
        <authorList>
            <person name="Sutherland M."/>
            <person name="Sarker S."/>
            <person name="Raidal S.R."/>
        </authorList>
    </citation>
    <scope>NUCLEOTIDE SEQUENCE</scope>
    <source>
        <strain evidence="10">PsHV 5</strain>
    </source>
</reference>
<dbReference type="RefSeq" id="YP_010802601.1">
    <property type="nucleotide sequence ID" value="NC_077028.1"/>
</dbReference>
<evidence type="ECO:0000256" key="8">
    <source>
        <dbReference type="ARBA" id="ARBA00043948"/>
    </source>
</evidence>
<dbReference type="Pfam" id="PF04541">
    <property type="entry name" value="Herpes_U34"/>
    <property type="match status" value="1"/>
</dbReference>
<evidence type="ECO:0000256" key="6">
    <source>
        <dbReference type="ARBA" id="ARBA00022989"/>
    </source>
</evidence>
<dbReference type="InterPro" id="IPR007626">
    <property type="entry name" value="Herpesvirus_viron_egress-type"/>
</dbReference>
<evidence type="ECO:0000256" key="1">
    <source>
        <dbReference type="ARBA" id="ARBA00022553"/>
    </source>
</evidence>
<sequence length="273" mass="30739">MSSDRIIENATSEDKYTRLLDIINSALVVCGMRAHLMYRRDDVRTAPTGDVITSLSRQDGSAVPVEFILEATASILKIREPWIRVQNTGQAVLIAVRFSRSAGSNDITWKPPTTTILLPVARSLWINLNAVQEMKYFHKIKTTPLAALMFLTCYRTGSDGIIARINFRRSNSEHNVERVSVAVYETVGLLNGKRKIDVGLGNSQVTRTMSIATNSHDDRKSTCLSPAVKISTVSGVFANCCKYIYRRILYLYCLFLLLLFPVVFYIFFLKTKL</sequence>
<dbReference type="KEGG" id="vg:80541374"/>
<keyword evidence="3 9" id="KW-0812">Transmembrane</keyword>
<keyword evidence="6 9" id="KW-1133">Transmembrane helix</keyword>
<reference evidence="10" key="2">
    <citation type="submission" date="2019-05" db="EMBL/GenBank/DDBJ databases">
        <authorList>
            <person name="Sutherland M."/>
            <person name="Sarker S."/>
            <person name="Raidal S.R."/>
        </authorList>
    </citation>
    <scope>NUCLEOTIDE SEQUENCE</scope>
    <source>
        <strain evidence="10">PsHV 5</strain>
    </source>
</reference>
<comment type="subcellular location">
    <subcellularLocation>
        <location evidence="8">Host nucleus inner membrane</location>
        <topology evidence="8">Single-pass membrane protein</topology>
    </subcellularLocation>
</comment>
<dbReference type="GeneID" id="80541374"/>